<evidence type="ECO:0000256" key="2">
    <source>
        <dbReference type="ARBA" id="ARBA00022695"/>
    </source>
</evidence>
<dbReference type="EMBL" id="VIFK01000165">
    <property type="protein sequence ID" value="TQE98614.1"/>
    <property type="molecule type" value="Genomic_DNA"/>
</dbReference>
<sequence length="204" mass="22865">MSRYRVTGPQGGAEPGSDGRVLVNKLGITDQKSLDEAEAELLLMLYEAVFADLREDRPLDVALLKHWHRRWLGSLYDWAGEERQVNLQKGGFMFAAAQQIPHLLQALDQKWLQRLTPCCGMDDDAALRAIAEIHVELILIHPFREGNGRIARLLADAMAYQAGIGLLDYSDWDQNKSAYIAAIHAGLEGDYQPMVERVRRAAAI</sequence>
<dbReference type="Proteomes" id="UP000315400">
    <property type="component" value="Unassembled WGS sequence"/>
</dbReference>
<evidence type="ECO:0000256" key="3">
    <source>
        <dbReference type="ARBA" id="ARBA00022741"/>
    </source>
</evidence>
<dbReference type="PANTHER" id="PTHR39560:SF1">
    <property type="entry name" value="PROTEIN ADENYLYLTRANSFERASE FIC-RELATED"/>
    <property type="match status" value="1"/>
</dbReference>
<dbReference type="GO" id="GO:0005524">
    <property type="term" value="F:ATP binding"/>
    <property type="evidence" value="ECO:0007669"/>
    <property type="project" value="UniProtKB-KW"/>
</dbReference>
<dbReference type="GO" id="GO:0070733">
    <property type="term" value="F:AMPylase activity"/>
    <property type="evidence" value="ECO:0007669"/>
    <property type="project" value="UniProtKB-EC"/>
</dbReference>
<dbReference type="AlphaFoldDB" id="A0A540VPB6"/>
<evidence type="ECO:0000313" key="10">
    <source>
        <dbReference type="Proteomes" id="UP000315400"/>
    </source>
</evidence>
<keyword evidence="3" id="KW-0547">Nucleotide-binding</keyword>
<dbReference type="PANTHER" id="PTHR39560">
    <property type="entry name" value="PROTEIN ADENYLYLTRANSFERASE FIC-RELATED"/>
    <property type="match status" value="1"/>
</dbReference>
<dbReference type="EC" id="2.7.7.108" evidence="5"/>
<reference evidence="9 10" key="1">
    <citation type="submission" date="2019-06" db="EMBL/GenBank/DDBJ databases">
        <title>Metagenome assembled Genome of Spiribacter salinus SL48-SHIP from the microbial mat of Salt Lake 48 (Novosibirsk region, Russia).</title>
        <authorList>
            <person name="Shipova A."/>
            <person name="Rozanov A.S."/>
            <person name="Bryanskaya A.V."/>
            <person name="Peltek S.E."/>
        </authorList>
    </citation>
    <scope>NUCLEOTIDE SEQUENCE [LARGE SCALE GENOMIC DNA]</scope>
    <source>
        <strain evidence="9">SL48-SHIP-2</strain>
    </source>
</reference>
<keyword evidence="1" id="KW-0808">Transferase</keyword>
<dbReference type="InterPro" id="IPR036597">
    <property type="entry name" value="Fido-like_dom_sf"/>
</dbReference>
<evidence type="ECO:0000256" key="6">
    <source>
        <dbReference type="ARBA" id="ARBA00047939"/>
    </source>
</evidence>
<dbReference type="InterPro" id="IPR003812">
    <property type="entry name" value="Fido"/>
</dbReference>
<comment type="catalytic activity">
    <reaction evidence="6">
        <text>L-threonyl-[protein] + ATP = 3-O-(5'-adenylyl)-L-threonyl-[protein] + diphosphate</text>
        <dbReference type="Rhea" id="RHEA:54292"/>
        <dbReference type="Rhea" id="RHEA-COMP:11060"/>
        <dbReference type="Rhea" id="RHEA-COMP:13847"/>
        <dbReference type="ChEBI" id="CHEBI:30013"/>
        <dbReference type="ChEBI" id="CHEBI:30616"/>
        <dbReference type="ChEBI" id="CHEBI:33019"/>
        <dbReference type="ChEBI" id="CHEBI:138113"/>
        <dbReference type="EC" id="2.7.7.108"/>
    </reaction>
</comment>
<dbReference type="SUPFAM" id="SSF140931">
    <property type="entry name" value="Fic-like"/>
    <property type="match status" value="1"/>
</dbReference>
<dbReference type="Gene3D" id="1.10.3290.10">
    <property type="entry name" value="Fido-like domain"/>
    <property type="match status" value="1"/>
</dbReference>
<dbReference type="GO" id="GO:0051302">
    <property type="term" value="P:regulation of cell division"/>
    <property type="evidence" value="ECO:0007669"/>
    <property type="project" value="TreeGrafter"/>
</dbReference>
<comment type="caution">
    <text evidence="9">The sequence shown here is derived from an EMBL/GenBank/DDBJ whole genome shotgun (WGS) entry which is preliminary data.</text>
</comment>
<keyword evidence="4" id="KW-0067">ATP-binding</keyword>
<evidence type="ECO:0000256" key="1">
    <source>
        <dbReference type="ARBA" id="ARBA00022679"/>
    </source>
</evidence>
<proteinExistence type="predicted"/>
<evidence type="ECO:0000256" key="4">
    <source>
        <dbReference type="ARBA" id="ARBA00022840"/>
    </source>
</evidence>
<organism evidence="9 10">
    <name type="scientific">Spiribacter salinus</name>
    <dbReference type="NCBI Taxonomy" id="1335746"/>
    <lineage>
        <taxon>Bacteria</taxon>
        <taxon>Pseudomonadati</taxon>
        <taxon>Pseudomonadota</taxon>
        <taxon>Gammaproteobacteria</taxon>
        <taxon>Chromatiales</taxon>
        <taxon>Ectothiorhodospiraceae</taxon>
        <taxon>Spiribacter</taxon>
    </lineage>
</organism>
<evidence type="ECO:0000259" key="8">
    <source>
        <dbReference type="PROSITE" id="PS51459"/>
    </source>
</evidence>
<comment type="catalytic activity">
    <reaction evidence="7">
        <text>L-tyrosyl-[protein] + ATP = O-(5'-adenylyl)-L-tyrosyl-[protein] + diphosphate</text>
        <dbReference type="Rhea" id="RHEA:54288"/>
        <dbReference type="Rhea" id="RHEA-COMP:10136"/>
        <dbReference type="Rhea" id="RHEA-COMP:13846"/>
        <dbReference type="ChEBI" id="CHEBI:30616"/>
        <dbReference type="ChEBI" id="CHEBI:33019"/>
        <dbReference type="ChEBI" id="CHEBI:46858"/>
        <dbReference type="ChEBI" id="CHEBI:83624"/>
        <dbReference type="EC" id="2.7.7.108"/>
    </reaction>
</comment>
<protein>
    <recommendedName>
        <fullName evidence="5">protein adenylyltransferase</fullName>
        <ecNumber evidence="5">2.7.7.108</ecNumber>
    </recommendedName>
</protein>
<evidence type="ECO:0000256" key="7">
    <source>
        <dbReference type="ARBA" id="ARBA00048696"/>
    </source>
</evidence>
<evidence type="ECO:0000313" key="9">
    <source>
        <dbReference type="EMBL" id="TQE98614.1"/>
    </source>
</evidence>
<accession>A0A540VPB6</accession>
<name>A0A540VPB6_9GAMM</name>
<feature type="domain" description="Fido" evidence="8">
    <location>
        <begin position="59"/>
        <end position="200"/>
    </location>
</feature>
<gene>
    <name evidence="9" type="ORF">FKY71_12895</name>
</gene>
<dbReference type="Pfam" id="PF02661">
    <property type="entry name" value="Fic"/>
    <property type="match status" value="1"/>
</dbReference>
<keyword evidence="2" id="KW-0548">Nucleotidyltransferase</keyword>
<dbReference type="PROSITE" id="PS51459">
    <property type="entry name" value="FIDO"/>
    <property type="match status" value="1"/>
</dbReference>
<evidence type="ECO:0000256" key="5">
    <source>
        <dbReference type="ARBA" id="ARBA00034531"/>
    </source>
</evidence>